<dbReference type="Gene3D" id="1.20.1200.10">
    <property type="entry name" value="Cobalamin adenosyltransferase-like"/>
    <property type="match status" value="1"/>
</dbReference>
<dbReference type="SUPFAM" id="SSF89028">
    <property type="entry name" value="Cobalamin adenosyltransferase-like"/>
    <property type="match status" value="1"/>
</dbReference>
<dbReference type="InterPro" id="IPR029499">
    <property type="entry name" value="PduO-typ"/>
</dbReference>
<dbReference type="EMBL" id="CP002345">
    <property type="protein sequence ID" value="ADQ80632.1"/>
    <property type="molecule type" value="Genomic_DNA"/>
</dbReference>
<dbReference type="STRING" id="694427.Palpr_2500"/>
<evidence type="ECO:0000256" key="5">
    <source>
        <dbReference type="ARBA" id="ARBA00022840"/>
    </source>
</evidence>
<keyword evidence="9" id="KW-1185">Reference proteome</keyword>
<dbReference type="HOGENOM" id="CLU_083486_0_2_10"/>
<evidence type="ECO:0000256" key="4">
    <source>
        <dbReference type="ARBA" id="ARBA00022741"/>
    </source>
</evidence>
<sequence length="198" mass="22691">MTNPIRYWILKQHIKMKLYTKTGDKGQTGLIGGTRVPKNDIRIEAYGTVDELNSFIGALTTFHIPDVDRDFLRSIQNNLFIIGSYLATDTSKVALQKASILKMDVIDAIEKEIDRLDAMLPALNSFILPGGSQTGAFSHICRTISRRVERRLLDVGNVYFIDNEVFVYINRLSDYFFALARYLTVEKGEEEIYWKKQD</sequence>
<gene>
    <name evidence="8" type="ordered locus">Palpr_2500</name>
</gene>
<dbReference type="RefSeq" id="WP_013446001.1">
    <property type="nucleotide sequence ID" value="NC_014734.1"/>
</dbReference>
<evidence type="ECO:0000313" key="8">
    <source>
        <dbReference type="EMBL" id="ADQ80632.1"/>
    </source>
</evidence>
<reference evidence="8 9" key="2">
    <citation type="journal article" date="2011" name="Stand. Genomic Sci.">
        <title>Complete genome sequence of Paludibacter propionicigenes type strain (WB4).</title>
        <authorList>
            <person name="Gronow S."/>
            <person name="Munk C."/>
            <person name="Lapidus A."/>
            <person name="Nolan M."/>
            <person name="Lucas S."/>
            <person name="Hammon N."/>
            <person name="Deshpande S."/>
            <person name="Cheng J.F."/>
            <person name="Tapia R."/>
            <person name="Han C."/>
            <person name="Goodwin L."/>
            <person name="Pitluck S."/>
            <person name="Liolios K."/>
            <person name="Ivanova N."/>
            <person name="Mavromatis K."/>
            <person name="Mikhailova N."/>
            <person name="Pati A."/>
            <person name="Chen A."/>
            <person name="Palaniappan K."/>
            <person name="Land M."/>
            <person name="Hauser L."/>
            <person name="Chang Y.J."/>
            <person name="Jeffries C.D."/>
            <person name="Brambilla E."/>
            <person name="Rohde M."/>
            <person name="Goker M."/>
            <person name="Detter J.C."/>
            <person name="Woyke T."/>
            <person name="Bristow J."/>
            <person name="Eisen J.A."/>
            <person name="Markowitz V."/>
            <person name="Hugenholtz P."/>
            <person name="Kyrpides N.C."/>
            <person name="Klenk H.P."/>
        </authorList>
    </citation>
    <scope>NUCLEOTIDE SEQUENCE [LARGE SCALE GENOMIC DNA]</scope>
    <source>
        <strain evidence="9">DSM 17365 / JCM 13257 / WB4</strain>
    </source>
</reference>
<evidence type="ECO:0000313" key="9">
    <source>
        <dbReference type="Proteomes" id="UP000008718"/>
    </source>
</evidence>
<dbReference type="Proteomes" id="UP000008718">
    <property type="component" value="Chromosome"/>
</dbReference>
<keyword evidence="3 6" id="KW-0808">Transferase</keyword>
<dbReference type="InterPro" id="IPR036451">
    <property type="entry name" value="CblAdoTrfase-like_sf"/>
</dbReference>
<keyword evidence="5 6" id="KW-0067">ATP-binding</keyword>
<evidence type="ECO:0000256" key="2">
    <source>
        <dbReference type="ARBA" id="ARBA00011233"/>
    </source>
</evidence>
<dbReference type="PANTHER" id="PTHR12213">
    <property type="entry name" value="CORRINOID ADENOSYLTRANSFERASE"/>
    <property type="match status" value="1"/>
</dbReference>
<keyword evidence="4 6" id="KW-0547">Nucleotide-binding</keyword>
<proteinExistence type="inferred from homology"/>
<dbReference type="EC" id="2.5.1.17" evidence="6"/>
<comment type="catalytic activity">
    <reaction evidence="6">
        <text>2 cob(II)yrinate a,c diamide + reduced [electron-transfer flavoprotein] + 2 ATP = 2 adenosylcob(III)yrinate a,c-diamide + 2 triphosphate + oxidized [electron-transfer flavoprotein] + 3 H(+)</text>
        <dbReference type="Rhea" id="RHEA:11528"/>
        <dbReference type="Rhea" id="RHEA-COMP:10685"/>
        <dbReference type="Rhea" id="RHEA-COMP:10686"/>
        <dbReference type="ChEBI" id="CHEBI:15378"/>
        <dbReference type="ChEBI" id="CHEBI:18036"/>
        <dbReference type="ChEBI" id="CHEBI:30616"/>
        <dbReference type="ChEBI" id="CHEBI:57692"/>
        <dbReference type="ChEBI" id="CHEBI:58307"/>
        <dbReference type="ChEBI" id="CHEBI:58503"/>
        <dbReference type="ChEBI" id="CHEBI:58537"/>
        <dbReference type="EC" id="2.5.1.17"/>
    </reaction>
</comment>
<dbReference type="PANTHER" id="PTHR12213:SF0">
    <property type="entry name" value="CORRINOID ADENOSYLTRANSFERASE MMAB"/>
    <property type="match status" value="1"/>
</dbReference>
<evidence type="ECO:0000256" key="3">
    <source>
        <dbReference type="ARBA" id="ARBA00022679"/>
    </source>
</evidence>
<dbReference type="FunFam" id="1.20.1200.10:FF:000001">
    <property type="entry name" value="Cob(I)yrinic acid a,c-diamide adenosyltransferase"/>
    <property type="match status" value="1"/>
</dbReference>
<comment type="pathway">
    <text evidence="6">Cofactor biosynthesis; adenosylcobalamin biosynthesis; adenosylcobalamin from cob(II)yrinate a,c-diamide: step 2/7.</text>
</comment>
<dbReference type="UniPathway" id="UPA00148">
    <property type="reaction ID" value="UER00233"/>
</dbReference>
<name>E4T7D8_PALPW</name>
<evidence type="ECO:0000256" key="6">
    <source>
        <dbReference type="RuleBase" id="RU366026"/>
    </source>
</evidence>
<protein>
    <recommendedName>
        <fullName evidence="6">Corrinoid adenosyltransferase</fullName>
        <ecNumber evidence="6">2.5.1.17</ecNumber>
    </recommendedName>
    <alternativeName>
        <fullName evidence="6">Cob(II)alamin adenosyltransferase</fullName>
    </alternativeName>
    <alternativeName>
        <fullName evidence="6">Cob(II)yrinic acid a,c-diamide adenosyltransferase</fullName>
    </alternativeName>
    <alternativeName>
        <fullName evidence="6">Cobinamide/cobalamin adenosyltransferase</fullName>
    </alternativeName>
</protein>
<organism evidence="8 9">
    <name type="scientific">Paludibacter propionicigenes (strain DSM 17365 / JCM 13257 / WB4)</name>
    <dbReference type="NCBI Taxonomy" id="694427"/>
    <lineage>
        <taxon>Bacteria</taxon>
        <taxon>Pseudomonadati</taxon>
        <taxon>Bacteroidota</taxon>
        <taxon>Bacteroidia</taxon>
        <taxon>Bacteroidales</taxon>
        <taxon>Paludibacteraceae</taxon>
        <taxon>Paludibacter</taxon>
    </lineage>
</organism>
<dbReference type="NCBIfam" id="TIGR00636">
    <property type="entry name" value="PduO_Nterm"/>
    <property type="match status" value="1"/>
</dbReference>
<dbReference type="eggNOG" id="COG2096">
    <property type="taxonomic scope" value="Bacteria"/>
</dbReference>
<feature type="domain" description="Cobalamin adenosyltransferase-like" evidence="7">
    <location>
        <begin position="18"/>
        <end position="183"/>
    </location>
</feature>
<dbReference type="GO" id="GO:0008817">
    <property type="term" value="F:corrinoid adenosyltransferase activity"/>
    <property type="evidence" value="ECO:0007669"/>
    <property type="project" value="UniProtKB-UniRule"/>
</dbReference>
<accession>E4T7D8</accession>
<comment type="subunit">
    <text evidence="2">Homotrimer.</text>
</comment>
<dbReference type="GO" id="GO:0005524">
    <property type="term" value="F:ATP binding"/>
    <property type="evidence" value="ECO:0007669"/>
    <property type="project" value="UniProtKB-UniRule"/>
</dbReference>
<dbReference type="AlphaFoldDB" id="E4T7D8"/>
<dbReference type="KEGG" id="ppn:Palpr_2500"/>
<dbReference type="GO" id="GO:0009236">
    <property type="term" value="P:cobalamin biosynthetic process"/>
    <property type="evidence" value="ECO:0007669"/>
    <property type="project" value="UniProtKB-UniRule"/>
</dbReference>
<comment type="catalytic activity">
    <reaction evidence="6">
        <text>2 cob(II)alamin + reduced [electron-transfer flavoprotein] + 2 ATP = 2 adenosylcob(III)alamin + 2 triphosphate + oxidized [electron-transfer flavoprotein] + 3 H(+)</text>
        <dbReference type="Rhea" id="RHEA:28671"/>
        <dbReference type="Rhea" id="RHEA-COMP:10685"/>
        <dbReference type="Rhea" id="RHEA-COMP:10686"/>
        <dbReference type="ChEBI" id="CHEBI:15378"/>
        <dbReference type="ChEBI" id="CHEBI:16304"/>
        <dbReference type="ChEBI" id="CHEBI:18036"/>
        <dbReference type="ChEBI" id="CHEBI:18408"/>
        <dbReference type="ChEBI" id="CHEBI:30616"/>
        <dbReference type="ChEBI" id="CHEBI:57692"/>
        <dbReference type="ChEBI" id="CHEBI:58307"/>
        <dbReference type="EC" id="2.5.1.17"/>
    </reaction>
</comment>
<dbReference type="InterPro" id="IPR016030">
    <property type="entry name" value="CblAdoTrfase-like"/>
</dbReference>
<comment type="similarity">
    <text evidence="1 6">Belongs to the Cob(I)alamin adenosyltransferase family.</text>
</comment>
<evidence type="ECO:0000259" key="7">
    <source>
        <dbReference type="Pfam" id="PF01923"/>
    </source>
</evidence>
<keyword evidence="6" id="KW-0169">Cobalamin biosynthesis</keyword>
<evidence type="ECO:0000256" key="1">
    <source>
        <dbReference type="ARBA" id="ARBA00007487"/>
    </source>
</evidence>
<reference key="1">
    <citation type="submission" date="2010-11" db="EMBL/GenBank/DDBJ databases">
        <title>The complete genome of Paludibacter propionicigenes DSM 17365.</title>
        <authorList>
            <consortium name="US DOE Joint Genome Institute (JGI-PGF)"/>
            <person name="Lucas S."/>
            <person name="Copeland A."/>
            <person name="Lapidus A."/>
            <person name="Bruce D."/>
            <person name="Goodwin L."/>
            <person name="Pitluck S."/>
            <person name="Kyrpides N."/>
            <person name="Mavromatis K."/>
            <person name="Ivanova N."/>
            <person name="Munk A.C."/>
            <person name="Brettin T."/>
            <person name="Detter J.C."/>
            <person name="Han C."/>
            <person name="Tapia R."/>
            <person name="Land M."/>
            <person name="Hauser L."/>
            <person name="Markowitz V."/>
            <person name="Cheng J.-F."/>
            <person name="Hugenholtz P."/>
            <person name="Woyke T."/>
            <person name="Wu D."/>
            <person name="Gronow S."/>
            <person name="Wellnitz S."/>
            <person name="Brambilla E."/>
            <person name="Klenk H.-P."/>
            <person name="Eisen J.A."/>
        </authorList>
    </citation>
    <scope>NUCLEOTIDE SEQUENCE</scope>
    <source>
        <strain>WB4</strain>
    </source>
</reference>
<dbReference type="Pfam" id="PF01923">
    <property type="entry name" value="Cob_adeno_trans"/>
    <property type="match status" value="1"/>
</dbReference>